<evidence type="ECO:0000313" key="2">
    <source>
        <dbReference type="Proteomes" id="UP000092484"/>
    </source>
</evidence>
<gene>
    <name evidence="1" type="ORF">I603_2503</name>
</gene>
<dbReference type="EMBL" id="LZYB01000007">
    <property type="protein sequence ID" value="OBV10185.1"/>
    <property type="molecule type" value="Genomic_DNA"/>
</dbReference>
<dbReference type="STRING" id="1300349.I603_2503"/>
<reference evidence="1 2" key="1">
    <citation type="submission" date="2016-06" db="EMBL/GenBank/DDBJ databases">
        <title>Genome sequence of Porphyrobacter dokdonensis DSW-74.</title>
        <authorList>
            <person name="Kim J.F."/>
            <person name="Song J.Y."/>
        </authorList>
    </citation>
    <scope>NUCLEOTIDE SEQUENCE [LARGE SCALE GENOMIC DNA]</scope>
    <source>
        <strain evidence="1 2">DSW-74</strain>
    </source>
</reference>
<proteinExistence type="predicted"/>
<organism evidence="1 2">
    <name type="scientific">Erythrobacter dokdonensis DSW-74</name>
    <dbReference type="NCBI Taxonomy" id="1300349"/>
    <lineage>
        <taxon>Bacteria</taxon>
        <taxon>Pseudomonadati</taxon>
        <taxon>Pseudomonadota</taxon>
        <taxon>Alphaproteobacteria</taxon>
        <taxon>Sphingomonadales</taxon>
        <taxon>Erythrobacteraceae</taxon>
        <taxon>Erythrobacter/Porphyrobacter group</taxon>
        <taxon>Erythrobacter</taxon>
    </lineage>
</organism>
<evidence type="ECO:0000313" key="1">
    <source>
        <dbReference type="EMBL" id="OBV10185.1"/>
    </source>
</evidence>
<dbReference type="Proteomes" id="UP000092484">
    <property type="component" value="Unassembled WGS sequence"/>
</dbReference>
<comment type="caution">
    <text evidence="1">The sequence shown here is derived from an EMBL/GenBank/DDBJ whole genome shotgun (WGS) entry which is preliminary data.</text>
</comment>
<accession>A0A1A7BG41</accession>
<dbReference type="AlphaFoldDB" id="A0A1A7BG41"/>
<name>A0A1A7BG41_9SPHN</name>
<protein>
    <submittedName>
        <fullName evidence="1">Uncharacterized protein</fullName>
    </submittedName>
</protein>
<keyword evidence="2" id="KW-1185">Reference proteome</keyword>
<sequence length="85" mass="9106">MRHDLVPVWLASILHRNCGQARFGYIPIGCHVPDSAVTRCIDGTGKTGCPDNSNPNFSMIVRTACRTGAGAAWSARNGQQGLSHQ</sequence>